<evidence type="ECO:0000256" key="2">
    <source>
        <dbReference type="SAM" id="MobiDB-lite"/>
    </source>
</evidence>
<dbReference type="InParanoid" id="D6RN15"/>
<reference evidence="3 4" key="1">
    <citation type="journal article" date="2010" name="Proc. Natl. Acad. Sci. U.S.A.">
        <title>Insights into evolution of multicellular fungi from the assembled chromosomes of the mushroom Coprinopsis cinerea (Coprinus cinereus).</title>
        <authorList>
            <person name="Stajich J.E."/>
            <person name="Wilke S.K."/>
            <person name="Ahren D."/>
            <person name="Au C.H."/>
            <person name="Birren B.W."/>
            <person name="Borodovsky M."/>
            <person name="Burns C."/>
            <person name="Canback B."/>
            <person name="Casselton L.A."/>
            <person name="Cheng C.K."/>
            <person name="Deng J."/>
            <person name="Dietrich F.S."/>
            <person name="Fargo D.C."/>
            <person name="Farman M.L."/>
            <person name="Gathman A.C."/>
            <person name="Goldberg J."/>
            <person name="Guigo R."/>
            <person name="Hoegger P.J."/>
            <person name="Hooker J.B."/>
            <person name="Huggins A."/>
            <person name="James T.Y."/>
            <person name="Kamada T."/>
            <person name="Kilaru S."/>
            <person name="Kodira C."/>
            <person name="Kues U."/>
            <person name="Kupfer D."/>
            <person name="Kwan H.S."/>
            <person name="Lomsadze A."/>
            <person name="Li W."/>
            <person name="Lilly W.W."/>
            <person name="Ma L.J."/>
            <person name="Mackey A.J."/>
            <person name="Manning G."/>
            <person name="Martin F."/>
            <person name="Muraguchi H."/>
            <person name="Natvig D.O."/>
            <person name="Palmerini H."/>
            <person name="Ramesh M.A."/>
            <person name="Rehmeyer C.J."/>
            <person name="Roe B.A."/>
            <person name="Shenoy N."/>
            <person name="Stanke M."/>
            <person name="Ter-Hovhannisyan V."/>
            <person name="Tunlid A."/>
            <person name="Velagapudi R."/>
            <person name="Vision T.J."/>
            <person name="Zeng Q."/>
            <person name="Zolan M.E."/>
            <person name="Pukkila P.J."/>
        </authorList>
    </citation>
    <scope>NUCLEOTIDE SEQUENCE [LARGE SCALE GENOMIC DNA]</scope>
    <source>
        <strain evidence="4">Okayama-7 / 130 / ATCC MYA-4618 / FGSC 9003</strain>
    </source>
</reference>
<feature type="coiled-coil region" evidence="1">
    <location>
        <begin position="453"/>
        <end position="622"/>
    </location>
</feature>
<evidence type="ECO:0000256" key="1">
    <source>
        <dbReference type="SAM" id="Coils"/>
    </source>
</evidence>
<feature type="compositionally biased region" description="Low complexity" evidence="2">
    <location>
        <begin position="383"/>
        <end position="404"/>
    </location>
</feature>
<feature type="compositionally biased region" description="Pro residues" evidence="2">
    <location>
        <begin position="721"/>
        <end position="741"/>
    </location>
</feature>
<comment type="caution">
    <text evidence="3">The sequence shown here is derived from an EMBL/GenBank/DDBJ whole genome shotgun (WGS) entry which is preliminary data.</text>
</comment>
<gene>
    <name evidence="3" type="ORF">CC1G_15527</name>
</gene>
<dbReference type="KEGG" id="cci:CC1G_15527"/>
<feature type="compositionally biased region" description="Low complexity" evidence="2">
    <location>
        <begin position="226"/>
        <end position="244"/>
    </location>
</feature>
<dbReference type="PANTHER" id="PTHR48125">
    <property type="entry name" value="LP07818P1"/>
    <property type="match status" value="1"/>
</dbReference>
<dbReference type="AlphaFoldDB" id="D6RN15"/>
<name>D6RN15_COPC7</name>
<protein>
    <submittedName>
        <fullName evidence="3">Uncharacterized protein</fullName>
    </submittedName>
</protein>
<accession>D6RN15</accession>
<dbReference type="Proteomes" id="UP000001861">
    <property type="component" value="Unassembled WGS sequence"/>
</dbReference>
<evidence type="ECO:0000313" key="4">
    <source>
        <dbReference type="Proteomes" id="UP000001861"/>
    </source>
</evidence>
<dbReference type="RefSeq" id="XP_002910986.1">
    <property type="nucleotide sequence ID" value="XM_002910940.1"/>
</dbReference>
<dbReference type="GeneID" id="9378457"/>
<feature type="compositionally biased region" description="Low complexity" evidence="2">
    <location>
        <begin position="359"/>
        <end position="369"/>
    </location>
</feature>
<feature type="compositionally biased region" description="Basic and acidic residues" evidence="2">
    <location>
        <begin position="162"/>
        <end position="172"/>
    </location>
</feature>
<feature type="coiled-coil region" evidence="1">
    <location>
        <begin position="277"/>
        <end position="307"/>
    </location>
</feature>
<feature type="region of interest" description="Disordered" evidence="2">
    <location>
        <begin position="825"/>
        <end position="847"/>
    </location>
</feature>
<sequence length="847" mass="92850">MIGTTHPGGGLPTALPHGDIAEALLGSTTHLLAVAHLLSTAKWIADVTVDVLVTVDAPFHQATTHLDIDTAPLAAAPRVGTTPLAVVPQAGTTRREVVLQGEESVDTGYHGRALFLLSVRLSDGSHPRLCLTAEEEVPSDPSETSVYERPTSAYDRPTSAYDRARPADEGRRSPIVIQVPRSERASPPPSRPATTYEDRSRTPSAVSTHYPPTAAPSEAALPVRPPVGTRPVTPAEAPIAAPTSPALPMPPPVAPIPRAATPVDRRETATPFNLGRADDERERLEQLNEVALRLHDAALAAQEAEDRRELEFRQHEEDRDRIFLEHEERRNEEARARAEGIWREIDQRLATLPAPPVAASPKAPATAVAGGDGGSPTPPKSPTPSASSRSSRPVTIHGLPTEGEQPPPPEEGAESTRDVEQISLAASSKHIADILETIQLEREEFARERAEEAAAREKLIADAQVERDRLLEERDNRIRALEEELAKVKEELANEREFKATEDAANREREKAERMERDEAFQQQLGDITHLVQEQRDLIEQKRELMEQRYQDKLARRQAKDVEMVELRDMVQKLTEEVVADRDRVDQFVAQTATRTDLEGVIAELRRQTDEQRQALEMFSESWRADCARHQEETINAVKSTAQEQVPYNVEGYLNEFSKALATEVRMLLGEVGKLREDRRALQHEIGFLLTMRSKYGPGGEFDPNWTPPAGTGPGGGGPGDGPPPPAPDVPEPPPEAPPAARPGWRPVKKKKKKEKAAAMQQQQQMHGMEEHVGHHPTGASGLPRRPVMAVSPRAQVSSWAAPWMPDPTMQPSPASVEATLQVPARGSPGLFGPKSSDGGDSMYARM</sequence>
<feature type="region of interest" description="Disordered" evidence="2">
    <location>
        <begin position="699"/>
        <end position="784"/>
    </location>
</feature>
<dbReference type="HOGENOM" id="CLU_336492_0_0_1"/>
<dbReference type="EMBL" id="AACS02000006">
    <property type="protein sequence ID" value="EFI27492.1"/>
    <property type="molecule type" value="Genomic_DNA"/>
</dbReference>
<evidence type="ECO:0000313" key="3">
    <source>
        <dbReference type="EMBL" id="EFI27492.1"/>
    </source>
</evidence>
<feature type="region of interest" description="Disordered" evidence="2">
    <location>
        <begin position="133"/>
        <end position="251"/>
    </location>
</feature>
<organism evidence="3 4">
    <name type="scientific">Coprinopsis cinerea (strain Okayama-7 / 130 / ATCC MYA-4618 / FGSC 9003)</name>
    <name type="common">Inky cap fungus</name>
    <name type="synonym">Hormographiella aspergillata</name>
    <dbReference type="NCBI Taxonomy" id="240176"/>
    <lineage>
        <taxon>Eukaryota</taxon>
        <taxon>Fungi</taxon>
        <taxon>Dikarya</taxon>
        <taxon>Basidiomycota</taxon>
        <taxon>Agaricomycotina</taxon>
        <taxon>Agaricomycetes</taxon>
        <taxon>Agaricomycetidae</taxon>
        <taxon>Agaricales</taxon>
        <taxon>Agaricineae</taxon>
        <taxon>Psathyrellaceae</taxon>
        <taxon>Coprinopsis</taxon>
    </lineage>
</organism>
<keyword evidence="1" id="KW-0175">Coiled coil</keyword>
<feature type="region of interest" description="Disordered" evidence="2">
    <location>
        <begin position="355"/>
        <end position="424"/>
    </location>
</feature>
<dbReference type="OMA" id="FETHEQQ"/>
<dbReference type="STRING" id="240176.D6RN15"/>
<keyword evidence="4" id="KW-1185">Reference proteome</keyword>
<dbReference type="VEuPathDB" id="FungiDB:CC1G_15527"/>
<proteinExistence type="predicted"/>
<dbReference type="OrthoDB" id="2507336at2759"/>
<dbReference type="PANTHER" id="PTHR48125:SF12">
    <property type="entry name" value="AT HOOK TRANSCRIPTION FACTOR FAMILY-RELATED"/>
    <property type="match status" value="1"/>
</dbReference>
<dbReference type="eggNOG" id="ENOG502S3W1">
    <property type="taxonomic scope" value="Eukaryota"/>
</dbReference>